<reference evidence="1" key="1">
    <citation type="submission" date="2020-04" db="EMBL/GenBank/DDBJ databases">
        <authorList>
            <person name="Alioto T."/>
            <person name="Alioto T."/>
            <person name="Gomez Garrido J."/>
        </authorList>
    </citation>
    <scope>NUCLEOTIDE SEQUENCE</scope>
    <source>
        <strain evidence="1">A484AB</strain>
    </source>
</reference>
<gene>
    <name evidence="1" type="ORF">PACLA_8A072659</name>
</gene>
<accession>A0A6S7I818</accession>
<dbReference type="AlphaFoldDB" id="A0A6S7I818"/>
<evidence type="ECO:0000313" key="1">
    <source>
        <dbReference type="EMBL" id="CAB4012973.1"/>
    </source>
</evidence>
<keyword evidence="2" id="KW-1185">Reference proteome</keyword>
<dbReference type="Proteomes" id="UP001152795">
    <property type="component" value="Unassembled WGS sequence"/>
</dbReference>
<dbReference type="EMBL" id="CACRXK020007701">
    <property type="protein sequence ID" value="CAB4012973.1"/>
    <property type="molecule type" value="Genomic_DNA"/>
</dbReference>
<protein>
    <submittedName>
        <fullName evidence="1">Uncharacterized protein</fullName>
    </submittedName>
</protein>
<comment type="caution">
    <text evidence="1">The sequence shown here is derived from an EMBL/GenBank/DDBJ whole genome shotgun (WGS) entry which is preliminary data.</text>
</comment>
<sequence>MKEADRSSIFKPKNGGKRAKLSREVTSDCSNAIYVGNDGPIDFRPYALWSAGANQTFKRGHGISTYIGRCDVNKALPKLYKFITGSKSVTPLGAESHILKFKHGCPAQCKYRPTAATCDPSIRFPIHYSDSNDLEQAMDTTLEEYFGFGFV</sequence>
<organism evidence="1 2">
    <name type="scientific">Paramuricea clavata</name>
    <name type="common">Red gorgonian</name>
    <name type="synonym">Violescent sea-whip</name>
    <dbReference type="NCBI Taxonomy" id="317549"/>
    <lineage>
        <taxon>Eukaryota</taxon>
        <taxon>Metazoa</taxon>
        <taxon>Cnidaria</taxon>
        <taxon>Anthozoa</taxon>
        <taxon>Octocorallia</taxon>
        <taxon>Malacalcyonacea</taxon>
        <taxon>Plexauridae</taxon>
        <taxon>Paramuricea</taxon>
    </lineage>
</organism>
<dbReference type="Gene3D" id="3.30.2410.10">
    <property type="entry name" value="Hect, E3 ligase catalytic domain"/>
    <property type="match status" value="1"/>
</dbReference>
<proteinExistence type="predicted"/>
<evidence type="ECO:0000313" key="2">
    <source>
        <dbReference type="Proteomes" id="UP001152795"/>
    </source>
</evidence>
<name>A0A6S7I818_PARCT</name>